<dbReference type="InterPro" id="IPR005821">
    <property type="entry name" value="Ion_trans_dom"/>
</dbReference>
<keyword evidence="7" id="KW-0106">Calcium</keyword>
<evidence type="ECO:0000313" key="17">
    <source>
        <dbReference type="Proteomes" id="UP000054495"/>
    </source>
</evidence>
<keyword evidence="17" id="KW-1185">Reference proteome</keyword>
<keyword evidence="9 14" id="KW-1133">Transmembrane helix</keyword>
<protein>
    <submittedName>
        <fullName evidence="16">Transporter, cation channel family protein</fullName>
    </submittedName>
</protein>
<feature type="transmembrane region" description="Helical" evidence="14">
    <location>
        <begin position="100"/>
        <end position="121"/>
    </location>
</feature>
<keyword evidence="4" id="KW-0107">Calcium channel</keyword>
<evidence type="ECO:0000256" key="10">
    <source>
        <dbReference type="ARBA" id="ARBA00023065"/>
    </source>
</evidence>
<evidence type="ECO:0000259" key="15">
    <source>
        <dbReference type="SMART" id="SM01062"/>
    </source>
</evidence>
<evidence type="ECO:0000256" key="8">
    <source>
        <dbReference type="ARBA" id="ARBA00022882"/>
    </source>
</evidence>
<dbReference type="Pfam" id="PF08763">
    <property type="entry name" value="Ca_chan_IQ"/>
    <property type="match status" value="1"/>
</dbReference>
<name>A0A0D6LDT3_9BILA</name>
<reference evidence="16 17" key="1">
    <citation type="submission" date="2013-05" db="EMBL/GenBank/DDBJ databases">
        <title>Draft genome of the parasitic nematode Anyclostoma ceylanicum.</title>
        <authorList>
            <person name="Mitreva M."/>
        </authorList>
    </citation>
    <scope>NUCLEOTIDE SEQUENCE [LARGE SCALE GENOMIC DNA]</scope>
</reference>
<dbReference type="EMBL" id="KE125307">
    <property type="protein sequence ID" value="EPB69348.1"/>
    <property type="molecule type" value="Genomic_DNA"/>
</dbReference>
<dbReference type="Pfam" id="PF16905">
    <property type="entry name" value="GPHH"/>
    <property type="match status" value="1"/>
</dbReference>
<keyword evidence="10" id="KW-0406">Ion transport</keyword>
<sequence>MFFIVFPFFFVNIFVALIIITFQEQVHPKKRFHGMMFIFNNSRVKQNYLKEISTKTRLFNTALTAVFTVESILKILAFGVRNYFRDGWNRFDFVTVVGSITDALVTEFGGHFVSLGFLRLFRAARLIRLLQQGYTIRILLWTFVQSFKVCICATGEGWQDIMMACGAQKDCARAGSDEINYDKFSGRIHYTDMYDMLRNITPPVGFGRKCPYRLAYKHLVRMNMPVAEDGTVHFTTTLFALIRESLSIKMRPVEEMDEADEELRQTLKKIWPLKAKKNMIDLVVPPNHGKLSFMLIPRNEWFENCITICSELCFQKLTVGKIYAGLLILENYRAKKSGTEVRRFFTWILFQSSIHSVFALVKPFKL</sequence>
<keyword evidence="11 14" id="KW-0472">Membrane</keyword>
<dbReference type="Gene3D" id="1.20.120.350">
    <property type="entry name" value="Voltage-gated potassium channels. Chain C"/>
    <property type="match status" value="1"/>
</dbReference>
<evidence type="ECO:0000256" key="9">
    <source>
        <dbReference type="ARBA" id="ARBA00022989"/>
    </source>
</evidence>
<dbReference type="Gene3D" id="6.10.250.2180">
    <property type="match status" value="1"/>
</dbReference>
<evidence type="ECO:0000256" key="1">
    <source>
        <dbReference type="ARBA" id="ARBA00004141"/>
    </source>
</evidence>
<evidence type="ECO:0000256" key="11">
    <source>
        <dbReference type="ARBA" id="ARBA00023136"/>
    </source>
</evidence>
<keyword evidence="2" id="KW-0813">Transport</keyword>
<keyword evidence="12" id="KW-0325">Glycoprotein</keyword>
<dbReference type="InterPro" id="IPR031649">
    <property type="entry name" value="GPHH_dom"/>
</dbReference>
<evidence type="ECO:0000256" key="3">
    <source>
        <dbReference type="ARBA" id="ARBA00022568"/>
    </source>
</evidence>
<evidence type="ECO:0000256" key="5">
    <source>
        <dbReference type="ARBA" id="ARBA00022692"/>
    </source>
</evidence>
<dbReference type="InterPro" id="IPR050599">
    <property type="entry name" value="VDCC_alpha-1_subunit"/>
</dbReference>
<dbReference type="SUPFAM" id="SSF81324">
    <property type="entry name" value="Voltage-gated potassium channels"/>
    <property type="match status" value="1"/>
</dbReference>
<keyword evidence="6" id="KW-0677">Repeat</keyword>
<evidence type="ECO:0000256" key="14">
    <source>
        <dbReference type="SAM" id="Phobius"/>
    </source>
</evidence>
<gene>
    <name evidence="16" type="ORF">ANCCEY_11555</name>
</gene>
<feature type="domain" description="Voltage-dependent calcium channel alpha-1 subunit IQ" evidence="15">
    <location>
        <begin position="314"/>
        <end position="343"/>
    </location>
</feature>
<organism evidence="16 17">
    <name type="scientific">Ancylostoma ceylanicum</name>
    <dbReference type="NCBI Taxonomy" id="53326"/>
    <lineage>
        <taxon>Eukaryota</taxon>
        <taxon>Metazoa</taxon>
        <taxon>Ecdysozoa</taxon>
        <taxon>Nematoda</taxon>
        <taxon>Chromadorea</taxon>
        <taxon>Rhabditida</taxon>
        <taxon>Rhabditina</taxon>
        <taxon>Rhabditomorpha</taxon>
        <taxon>Strongyloidea</taxon>
        <taxon>Ancylostomatidae</taxon>
        <taxon>Ancylostomatinae</taxon>
        <taxon>Ancylostoma</taxon>
    </lineage>
</organism>
<dbReference type="PANTHER" id="PTHR45628">
    <property type="entry name" value="VOLTAGE-DEPENDENT CALCIUM CHANNEL TYPE A SUBUNIT ALPHA-1"/>
    <property type="match status" value="1"/>
</dbReference>
<keyword evidence="8" id="KW-0851">Voltage-gated channel</keyword>
<dbReference type="GO" id="GO:0008331">
    <property type="term" value="F:high voltage-gated calcium channel activity"/>
    <property type="evidence" value="ECO:0007669"/>
    <property type="project" value="TreeGrafter"/>
</dbReference>
<keyword evidence="5 14" id="KW-0812">Transmembrane</keyword>
<dbReference type="InterPro" id="IPR027359">
    <property type="entry name" value="Volt_channel_dom_sf"/>
</dbReference>
<dbReference type="GO" id="GO:0005891">
    <property type="term" value="C:voltage-gated calcium channel complex"/>
    <property type="evidence" value="ECO:0007669"/>
    <property type="project" value="TreeGrafter"/>
</dbReference>
<dbReference type="Proteomes" id="UP000054495">
    <property type="component" value="Unassembled WGS sequence"/>
</dbReference>
<evidence type="ECO:0000256" key="2">
    <source>
        <dbReference type="ARBA" id="ARBA00022448"/>
    </source>
</evidence>
<proteinExistence type="predicted"/>
<evidence type="ECO:0000256" key="13">
    <source>
        <dbReference type="ARBA" id="ARBA00023303"/>
    </source>
</evidence>
<evidence type="ECO:0000256" key="4">
    <source>
        <dbReference type="ARBA" id="ARBA00022673"/>
    </source>
</evidence>
<dbReference type="PANTHER" id="PTHR45628:SF7">
    <property type="entry name" value="VOLTAGE-DEPENDENT CALCIUM CHANNEL TYPE A SUBUNIT ALPHA-1"/>
    <property type="match status" value="1"/>
</dbReference>
<dbReference type="SMART" id="SM01062">
    <property type="entry name" value="Ca_chan_IQ"/>
    <property type="match status" value="1"/>
</dbReference>
<accession>A0A0D6LDT3</accession>
<feature type="transmembrane region" description="Helical" evidence="14">
    <location>
        <begin position="58"/>
        <end position="80"/>
    </location>
</feature>
<evidence type="ECO:0000256" key="6">
    <source>
        <dbReference type="ARBA" id="ARBA00022737"/>
    </source>
</evidence>
<keyword evidence="13" id="KW-0407">Ion channel</keyword>
<dbReference type="AlphaFoldDB" id="A0A0D6LDT3"/>
<dbReference type="GO" id="GO:0045202">
    <property type="term" value="C:synapse"/>
    <property type="evidence" value="ECO:0007669"/>
    <property type="project" value="GOC"/>
</dbReference>
<dbReference type="Pfam" id="PF00520">
    <property type="entry name" value="Ion_trans"/>
    <property type="match status" value="1"/>
</dbReference>
<comment type="subcellular location">
    <subcellularLocation>
        <location evidence="1">Membrane</location>
        <topology evidence="1">Multi-pass membrane protein</topology>
    </subcellularLocation>
</comment>
<dbReference type="GO" id="GO:0098703">
    <property type="term" value="P:calcium ion import across plasma membrane"/>
    <property type="evidence" value="ECO:0007669"/>
    <property type="project" value="TreeGrafter"/>
</dbReference>
<dbReference type="InterPro" id="IPR014873">
    <property type="entry name" value="VDCC_a1su_IQ"/>
</dbReference>
<keyword evidence="3" id="KW-0109">Calcium transport</keyword>
<evidence type="ECO:0000256" key="12">
    <source>
        <dbReference type="ARBA" id="ARBA00023180"/>
    </source>
</evidence>
<evidence type="ECO:0000256" key="7">
    <source>
        <dbReference type="ARBA" id="ARBA00022837"/>
    </source>
</evidence>
<dbReference type="GO" id="GO:0007268">
    <property type="term" value="P:chemical synaptic transmission"/>
    <property type="evidence" value="ECO:0007669"/>
    <property type="project" value="TreeGrafter"/>
</dbReference>
<feature type="transmembrane region" description="Helical" evidence="14">
    <location>
        <begin position="6"/>
        <end position="22"/>
    </location>
</feature>
<evidence type="ECO:0000313" key="16">
    <source>
        <dbReference type="EMBL" id="EPB69348.1"/>
    </source>
</evidence>